<dbReference type="Gene3D" id="2.60.410.10">
    <property type="entry name" value="D-Ala-D-Ala carboxypeptidase, C-terminal domain"/>
    <property type="match status" value="1"/>
</dbReference>
<organism evidence="18 19">
    <name type="scientific">Selenomonas montiformis</name>
    <dbReference type="NCBI Taxonomy" id="2652285"/>
    <lineage>
        <taxon>Bacteria</taxon>
        <taxon>Bacillati</taxon>
        <taxon>Bacillota</taxon>
        <taxon>Negativicutes</taxon>
        <taxon>Selenomonadales</taxon>
        <taxon>Selenomonadaceae</taxon>
        <taxon>Selenomonas</taxon>
    </lineage>
</organism>
<dbReference type="RefSeq" id="WP_154621121.1">
    <property type="nucleotide sequence ID" value="NZ_VUNL01000010.1"/>
</dbReference>
<evidence type="ECO:0000256" key="15">
    <source>
        <dbReference type="RuleBase" id="RU004016"/>
    </source>
</evidence>
<dbReference type="PRINTS" id="PR00725">
    <property type="entry name" value="DADACBPTASE1"/>
</dbReference>
<keyword evidence="7 16" id="KW-0732">Signal</keyword>
<evidence type="ECO:0000256" key="9">
    <source>
        <dbReference type="ARBA" id="ARBA00022960"/>
    </source>
</evidence>
<comment type="pathway">
    <text evidence="2">Cell wall biogenesis; peptidoglycan biosynthesis.</text>
</comment>
<evidence type="ECO:0000256" key="7">
    <source>
        <dbReference type="ARBA" id="ARBA00022729"/>
    </source>
</evidence>
<dbReference type="SMART" id="SM00936">
    <property type="entry name" value="PBP5_C"/>
    <property type="match status" value="1"/>
</dbReference>
<feature type="active site" description="Acyl-ester intermediate" evidence="13">
    <location>
        <position position="91"/>
    </location>
</feature>
<dbReference type="InterPro" id="IPR012338">
    <property type="entry name" value="Beta-lactam/transpept-like"/>
</dbReference>
<dbReference type="Gene3D" id="3.40.710.10">
    <property type="entry name" value="DD-peptidase/beta-lactamase superfamily"/>
    <property type="match status" value="1"/>
</dbReference>
<dbReference type="Proteomes" id="UP000430222">
    <property type="component" value="Unassembled WGS sequence"/>
</dbReference>
<dbReference type="Pfam" id="PF07943">
    <property type="entry name" value="PBP5_C"/>
    <property type="match status" value="1"/>
</dbReference>
<feature type="signal peptide" evidence="16">
    <location>
        <begin position="1"/>
        <end position="29"/>
    </location>
</feature>
<evidence type="ECO:0000256" key="10">
    <source>
        <dbReference type="ARBA" id="ARBA00022984"/>
    </source>
</evidence>
<evidence type="ECO:0000256" key="16">
    <source>
        <dbReference type="SAM" id="SignalP"/>
    </source>
</evidence>
<dbReference type="InterPro" id="IPR015956">
    <property type="entry name" value="Peniciliin-bd_prot_C_sf"/>
</dbReference>
<name>A0A6I2UYD3_9FIRM</name>
<gene>
    <name evidence="18" type="ORF">FYJ78_09250</name>
</gene>
<evidence type="ECO:0000256" key="13">
    <source>
        <dbReference type="PIRSR" id="PIRSR618044-1"/>
    </source>
</evidence>
<feature type="binding site" evidence="14">
    <location>
        <position position="252"/>
    </location>
    <ligand>
        <name>substrate</name>
    </ligand>
</feature>
<dbReference type="SUPFAM" id="SSF56601">
    <property type="entry name" value="beta-lactamase/transpeptidase-like"/>
    <property type="match status" value="1"/>
</dbReference>
<dbReference type="PANTHER" id="PTHR21581:SF33">
    <property type="entry name" value="D-ALANYL-D-ALANINE CARBOXYPEPTIDASE DACB"/>
    <property type="match status" value="1"/>
</dbReference>
<dbReference type="InterPro" id="IPR037167">
    <property type="entry name" value="Peptidase_S11_C_sf"/>
</dbReference>
<comment type="caution">
    <text evidence="18">The sequence shown here is derived from an EMBL/GenBank/DDBJ whole genome shotgun (WGS) entry which is preliminary data.</text>
</comment>
<comment type="catalytic activity">
    <reaction evidence="12">
        <text>Preferential cleavage: (Ac)2-L-Lys-D-Ala-|-D-Ala. Also transpeptidation of peptidyl-alanyl moieties that are N-acyl substituents of D-alanine.</text>
        <dbReference type="EC" id="3.4.16.4"/>
    </reaction>
</comment>
<dbReference type="UniPathway" id="UPA00219"/>
<evidence type="ECO:0000256" key="6">
    <source>
        <dbReference type="ARBA" id="ARBA00022670"/>
    </source>
</evidence>
<dbReference type="AlphaFoldDB" id="A0A6I2UYD3"/>
<evidence type="ECO:0000256" key="12">
    <source>
        <dbReference type="ARBA" id="ARBA00034000"/>
    </source>
</evidence>
<reference evidence="18 19" key="1">
    <citation type="submission" date="2019-08" db="EMBL/GenBank/DDBJ databases">
        <title>In-depth cultivation of the pig gut microbiome towards novel bacterial diversity and tailored functional studies.</title>
        <authorList>
            <person name="Wylensek D."/>
            <person name="Hitch T.C.A."/>
            <person name="Clavel T."/>
        </authorList>
    </citation>
    <scope>NUCLEOTIDE SEQUENCE [LARGE SCALE GENOMIC DNA]</scope>
    <source>
        <strain evidence="19">WCA-380-WT-3B3</strain>
    </source>
</reference>
<dbReference type="InterPro" id="IPR018044">
    <property type="entry name" value="Peptidase_S11"/>
</dbReference>
<sequence>MRGLRRRDLALTGLLWTVLCLCPNLSAVAQPSVDSPIPAGQQLPSPASLGVKVSPDDALPQLTARSAVLMDARSGKILYQRDMDARRFPASTTKIMTLIVALENSRLDDIVTIGSNAVGIEGSSLGLREGDQIRMEELLTGMMMQSGNDATIAVAEHIAGSMHAFADMMTEKAKEIGAEHTNFVNSHGLPDDRHYTTAYDLAKIAAYGYTLPDFEKIVSTSEAEYDWIHEPVKKIVSENKLLWQYRGGNGVKTGYTSKAGRCLVSAAKRDGMQLVAVVLDSPFMWTDSYTMLDYGFAHAEPLELVRKNDEVTKIRVKNGSRDEVALQASRDSVIACDHGESPSVRKVLDIPPSVKAPLQAGEVVGQVVYRCDGKVVDRVDLIASEDVAYHTLFSDVRAWLSGLLKGWF</sequence>
<evidence type="ECO:0000256" key="8">
    <source>
        <dbReference type="ARBA" id="ARBA00022801"/>
    </source>
</evidence>
<dbReference type="GO" id="GO:0006508">
    <property type="term" value="P:proteolysis"/>
    <property type="evidence" value="ECO:0007669"/>
    <property type="project" value="UniProtKB-KW"/>
</dbReference>
<feature type="domain" description="Peptidase S11 D-Ala-D-Ala carboxypeptidase A C-terminal" evidence="17">
    <location>
        <begin position="300"/>
        <end position="389"/>
    </location>
</feature>
<evidence type="ECO:0000313" key="18">
    <source>
        <dbReference type="EMBL" id="MSV25355.1"/>
    </source>
</evidence>
<dbReference type="InterPro" id="IPR001967">
    <property type="entry name" value="Peptidase_S11_N"/>
</dbReference>
<keyword evidence="19" id="KW-1185">Reference proteome</keyword>
<evidence type="ECO:0000256" key="14">
    <source>
        <dbReference type="PIRSR" id="PIRSR618044-2"/>
    </source>
</evidence>
<dbReference type="SUPFAM" id="SSF69189">
    <property type="entry name" value="Penicillin-binding protein associated domain"/>
    <property type="match status" value="1"/>
</dbReference>
<dbReference type="PANTHER" id="PTHR21581">
    <property type="entry name" value="D-ALANYL-D-ALANINE CARBOXYPEPTIDASE"/>
    <property type="match status" value="1"/>
</dbReference>
<dbReference type="GO" id="GO:0071555">
    <property type="term" value="P:cell wall organization"/>
    <property type="evidence" value="ECO:0007669"/>
    <property type="project" value="UniProtKB-KW"/>
</dbReference>
<comment type="similarity">
    <text evidence="3 15">Belongs to the peptidase S11 family.</text>
</comment>
<evidence type="ECO:0000256" key="11">
    <source>
        <dbReference type="ARBA" id="ARBA00023316"/>
    </source>
</evidence>
<dbReference type="InterPro" id="IPR012907">
    <property type="entry name" value="Peptidase_S11_C"/>
</dbReference>
<keyword evidence="5 18" id="KW-0121">Carboxypeptidase</keyword>
<dbReference type="GO" id="GO:0009252">
    <property type="term" value="P:peptidoglycan biosynthetic process"/>
    <property type="evidence" value="ECO:0007669"/>
    <property type="project" value="UniProtKB-UniPathway"/>
</dbReference>
<keyword evidence="8" id="KW-0378">Hydrolase</keyword>
<feature type="chain" id="PRO_5026017769" description="serine-type D-Ala-D-Ala carboxypeptidase" evidence="16">
    <location>
        <begin position="30"/>
        <end position="408"/>
    </location>
</feature>
<dbReference type="GO" id="GO:0009002">
    <property type="term" value="F:serine-type D-Ala-D-Ala carboxypeptidase activity"/>
    <property type="evidence" value="ECO:0007669"/>
    <property type="project" value="UniProtKB-EC"/>
</dbReference>
<dbReference type="EC" id="3.4.16.4" evidence="4"/>
<keyword evidence="6" id="KW-0645">Protease</keyword>
<proteinExistence type="inferred from homology"/>
<evidence type="ECO:0000256" key="1">
    <source>
        <dbReference type="ARBA" id="ARBA00003217"/>
    </source>
</evidence>
<accession>A0A6I2UYD3</accession>
<dbReference type="Pfam" id="PF00768">
    <property type="entry name" value="Peptidase_S11"/>
    <property type="match status" value="1"/>
</dbReference>
<evidence type="ECO:0000313" key="19">
    <source>
        <dbReference type="Proteomes" id="UP000430222"/>
    </source>
</evidence>
<evidence type="ECO:0000259" key="17">
    <source>
        <dbReference type="SMART" id="SM00936"/>
    </source>
</evidence>
<keyword evidence="11" id="KW-0961">Cell wall biogenesis/degradation</keyword>
<evidence type="ECO:0000256" key="5">
    <source>
        <dbReference type="ARBA" id="ARBA00022645"/>
    </source>
</evidence>
<dbReference type="EMBL" id="VUNL01000010">
    <property type="protein sequence ID" value="MSV25355.1"/>
    <property type="molecule type" value="Genomic_DNA"/>
</dbReference>
<evidence type="ECO:0000256" key="2">
    <source>
        <dbReference type="ARBA" id="ARBA00004752"/>
    </source>
</evidence>
<comment type="function">
    <text evidence="1">Removes C-terminal D-alanyl residues from sugar-peptide cell wall precursors.</text>
</comment>
<evidence type="ECO:0000256" key="3">
    <source>
        <dbReference type="ARBA" id="ARBA00007164"/>
    </source>
</evidence>
<evidence type="ECO:0000256" key="4">
    <source>
        <dbReference type="ARBA" id="ARBA00012448"/>
    </source>
</evidence>
<feature type="active site" description="Proton acceptor" evidence="13">
    <location>
        <position position="94"/>
    </location>
</feature>
<feature type="active site" evidence="13">
    <location>
        <position position="146"/>
    </location>
</feature>
<keyword evidence="9" id="KW-0133">Cell shape</keyword>
<dbReference type="GO" id="GO:0008360">
    <property type="term" value="P:regulation of cell shape"/>
    <property type="evidence" value="ECO:0007669"/>
    <property type="project" value="UniProtKB-KW"/>
</dbReference>
<protein>
    <recommendedName>
        <fullName evidence="4">serine-type D-Ala-D-Ala carboxypeptidase</fullName>
        <ecNumber evidence="4">3.4.16.4</ecNumber>
    </recommendedName>
</protein>
<keyword evidence="10" id="KW-0573">Peptidoglycan synthesis</keyword>